<dbReference type="CDD" id="cd07812">
    <property type="entry name" value="SRPBCC"/>
    <property type="match status" value="1"/>
</dbReference>
<dbReference type="Proteomes" id="UP001209746">
    <property type="component" value="Unassembled WGS sequence"/>
</dbReference>
<protein>
    <submittedName>
        <fullName evidence="2">SRPBCC family protein</fullName>
    </submittedName>
</protein>
<dbReference type="InterPro" id="IPR023393">
    <property type="entry name" value="START-like_dom_sf"/>
</dbReference>
<dbReference type="InterPro" id="IPR019587">
    <property type="entry name" value="Polyketide_cyclase/dehydratase"/>
</dbReference>
<dbReference type="AlphaFoldDB" id="A0AAE3ICC3"/>
<proteinExistence type="predicted"/>
<evidence type="ECO:0000313" key="3">
    <source>
        <dbReference type="Proteomes" id="UP001208186"/>
    </source>
</evidence>
<evidence type="ECO:0000313" key="2">
    <source>
        <dbReference type="EMBL" id="MCU4727746.1"/>
    </source>
</evidence>
<organism evidence="2 4">
    <name type="scientific">Halapricum hydrolyticum</name>
    <dbReference type="NCBI Taxonomy" id="2979991"/>
    <lineage>
        <taxon>Archaea</taxon>
        <taxon>Methanobacteriati</taxon>
        <taxon>Methanobacteriota</taxon>
        <taxon>Stenosarchaea group</taxon>
        <taxon>Halobacteria</taxon>
        <taxon>Halobacteriales</taxon>
        <taxon>Haloarculaceae</taxon>
        <taxon>Halapricum</taxon>
    </lineage>
</organism>
<dbReference type="EMBL" id="JAOPKC010000014">
    <property type="protein sequence ID" value="MCU4718759.1"/>
    <property type="molecule type" value="Genomic_DNA"/>
</dbReference>
<dbReference type="Pfam" id="PF10604">
    <property type="entry name" value="Polyketide_cyc2"/>
    <property type="match status" value="1"/>
</dbReference>
<accession>A0AAE3ICC3</accession>
<evidence type="ECO:0000313" key="1">
    <source>
        <dbReference type="EMBL" id="MCU4718759.1"/>
    </source>
</evidence>
<comment type="caution">
    <text evidence="2">The sequence shown here is derived from an EMBL/GenBank/DDBJ whole genome shotgun (WGS) entry which is preliminary data.</text>
</comment>
<keyword evidence="3" id="KW-1185">Reference proteome</keyword>
<sequence length="179" mass="20389">MDTIEVSTVVYRPKSDVYEFLVDFPRYAVLSEHLRDVRQDGDGSAGTSYRLHFAWWKLSYTAHSMVTDLDPPERIDWELTKDLDARGSWVLESGRPPEDRDDATRIRFVVHYDPHSAGKGTIDLPRFVSLGWVIEKVKPLVRREAERIVERLVAELEGESRAVELDIHTTPDGSAPGSP</sequence>
<evidence type="ECO:0000313" key="4">
    <source>
        <dbReference type="Proteomes" id="UP001209746"/>
    </source>
</evidence>
<dbReference type="EMBL" id="JAOPKD010000013">
    <property type="protein sequence ID" value="MCU4727746.1"/>
    <property type="molecule type" value="Genomic_DNA"/>
</dbReference>
<reference evidence="2" key="1">
    <citation type="submission" date="2023-02" db="EMBL/GenBank/DDBJ databases">
        <title>Enrichment on poylsaccharides allowed isolation of novel metabolic and taxonomic groups of Haloarchaea.</title>
        <authorList>
            <person name="Sorokin D.Y."/>
            <person name="Elcheninov A.G."/>
            <person name="Khizhniak T.V."/>
            <person name="Kolganova T.V."/>
            <person name="Kublanov I.V."/>
        </authorList>
    </citation>
    <scope>NUCLEOTIDE SEQUENCE</scope>
    <source>
        <strain evidence="1 3">HArc-curdl5-1</strain>
        <strain evidence="2">HArc-curdl7</strain>
    </source>
</reference>
<gene>
    <name evidence="2" type="ORF">OB914_12300</name>
    <name evidence="1" type="ORF">OB916_11880</name>
</gene>
<dbReference type="SUPFAM" id="SSF55961">
    <property type="entry name" value="Bet v1-like"/>
    <property type="match status" value="1"/>
</dbReference>
<dbReference type="RefSeq" id="WP_315909510.1">
    <property type="nucleotide sequence ID" value="NZ_JAOPKC010000014.1"/>
</dbReference>
<name>A0AAE3ICC3_9EURY</name>
<dbReference type="Gene3D" id="3.30.530.20">
    <property type="match status" value="1"/>
</dbReference>
<dbReference type="Proteomes" id="UP001208186">
    <property type="component" value="Unassembled WGS sequence"/>
</dbReference>